<evidence type="ECO:0000313" key="2">
    <source>
        <dbReference type="Proteomes" id="UP000032142"/>
    </source>
</evidence>
<keyword evidence="2" id="KW-1185">Reference proteome</keyword>
<dbReference type="EMBL" id="JRRC01411491">
    <property type="protein sequence ID" value="KHG04430.1"/>
    <property type="molecule type" value="Genomic_DNA"/>
</dbReference>
<dbReference type="AlphaFoldDB" id="A0A0B0MUK7"/>
<protein>
    <submittedName>
        <fullName evidence="1">Uncharacterized protein</fullName>
    </submittedName>
</protein>
<name>A0A0B0MUK7_GOSAR</name>
<accession>A0A0B0MUK7</accession>
<organism evidence="1 2">
    <name type="scientific">Gossypium arboreum</name>
    <name type="common">Tree cotton</name>
    <name type="synonym">Gossypium nanking</name>
    <dbReference type="NCBI Taxonomy" id="29729"/>
    <lineage>
        <taxon>Eukaryota</taxon>
        <taxon>Viridiplantae</taxon>
        <taxon>Streptophyta</taxon>
        <taxon>Embryophyta</taxon>
        <taxon>Tracheophyta</taxon>
        <taxon>Spermatophyta</taxon>
        <taxon>Magnoliopsida</taxon>
        <taxon>eudicotyledons</taxon>
        <taxon>Gunneridae</taxon>
        <taxon>Pentapetalae</taxon>
        <taxon>rosids</taxon>
        <taxon>malvids</taxon>
        <taxon>Malvales</taxon>
        <taxon>Malvaceae</taxon>
        <taxon>Malvoideae</taxon>
        <taxon>Gossypium</taxon>
    </lineage>
</organism>
<gene>
    <name evidence="1" type="ORF">F383_28582</name>
</gene>
<reference evidence="2" key="1">
    <citation type="submission" date="2014-09" db="EMBL/GenBank/DDBJ databases">
        <authorList>
            <person name="Mudge J."/>
            <person name="Ramaraj T."/>
            <person name="Lindquist I.E."/>
            <person name="Bharti A.K."/>
            <person name="Sundararajan A."/>
            <person name="Cameron C.T."/>
            <person name="Woodward J.E."/>
            <person name="May G.D."/>
            <person name="Brubaker C."/>
            <person name="Broadhvest J."/>
            <person name="Wilkins T.A."/>
        </authorList>
    </citation>
    <scope>NUCLEOTIDE SEQUENCE</scope>
    <source>
        <strain evidence="2">cv. AKA8401</strain>
    </source>
</reference>
<evidence type="ECO:0000313" key="1">
    <source>
        <dbReference type="EMBL" id="KHG04430.1"/>
    </source>
</evidence>
<proteinExistence type="predicted"/>
<comment type="caution">
    <text evidence="1">The sequence shown here is derived from an EMBL/GenBank/DDBJ whole genome shotgun (WGS) entry which is preliminary data.</text>
</comment>
<dbReference type="Proteomes" id="UP000032142">
    <property type="component" value="Unassembled WGS sequence"/>
</dbReference>
<sequence length="32" mass="3749">MKHCMVSRCVGWIRVSVRVRFMLIGVRLGSDR</sequence>